<dbReference type="InterPro" id="IPR032311">
    <property type="entry name" value="DUF4982"/>
</dbReference>
<dbReference type="PANTHER" id="PTHR42732:SF1">
    <property type="entry name" value="BETA-MANNOSIDASE"/>
    <property type="match status" value="1"/>
</dbReference>
<dbReference type="Pfam" id="PF02837">
    <property type="entry name" value="Glyco_hydro_2_N"/>
    <property type="match status" value="1"/>
</dbReference>
<dbReference type="Pfam" id="PF16355">
    <property type="entry name" value="DUF4982"/>
    <property type="match status" value="1"/>
</dbReference>
<evidence type="ECO:0000256" key="1">
    <source>
        <dbReference type="ARBA" id="ARBA00007401"/>
    </source>
</evidence>
<dbReference type="Gene3D" id="2.60.120.430">
    <property type="entry name" value="Galactose-binding lectin"/>
    <property type="match status" value="1"/>
</dbReference>
<dbReference type="InterPro" id="IPR006101">
    <property type="entry name" value="Glyco_hydro_2"/>
</dbReference>
<dbReference type="SUPFAM" id="SSF49303">
    <property type="entry name" value="beta-Galactosidase/glucuronidase domain"/>
    <property type="match status" value="1"/>
</dbReference>
<name>A0A7X1EBQ2_9BACT</name>
<dbReference type="SUPFAM" id="SSF51445">
    <property type="entry name" value="(Trans)glycosidases"/>
    <property type="match status" value="1"/>
</dbReference>
<dbReference type="Proteomes" id="UP000526501">
    <property type="component" value="Unassembled WGS sequence"/>
</dbReference>
<comment type="similarity">
    <text evidence="1">Belongs to the glycosyl hydrolase 2 family.</text>
</comment>
<dbReference type="InterPro" id="IPR006102">
    <property type="entry name" value="Ig-like_GH2"/>
</dbReference>
<dbReference type="InterPro" id="IPR006104">
    <property type="entry name" value="Glyco_hydro_2_N"/>
</dbReference>
<gene>
    <name evidence="9" type="ORF">H5P27_18480</name>
</gene>
<organism evidence="9 10">
    <name type="scientific">Pelagicoccus albus</name>
    <dbReference type="NCBI Taxonomy" id="415222"/>
    <lineage>
        <taxon>Bacteria</taxon>
        <taxon>Pseudomonadati</taxon>
        <taxon>Verrucomicrobiota</taxon>
        <taxon>Opitutia</taxon>
        <taxon>Puniceicoccales</taxon>
        <taxon>Pelagicoccaceae</taxon>
        <taxon>Pelagicoccus</taxon>
    </lineage>
</organism>
<dbReference type="PRINTS" id="PR00132">
    <property type="entry name" value="GLHYDRLASE2"/>
</dbReference>
<dbReference type="RefSeq" id="WP_185661902.1">
    <property type="nucleotide sequence ID" value="NZ_CAWPOO010000013.1"/>
</dbReference>
<dbReference type="SUPFAM" id="SSF49785">
    <property type="entry name" value="Galactose-binding domain-like"/>
    <property type="match status" value="2"/>
</dbReference>
<dbReference type="Gene3D" id="2.60.40.10">
    <property type="entry name" value="Immunoglobulins"/>
    <property type="match status" value="2"/>
</dbReference>
<dbReference type="Pfam" id="PF11721">
    <property type="entry name" value="Malectin"/>
    <property type="match status" value="1"/>
</dbReference>
<dbReference type="Pfam" id="PF02836">
    <property type="entry name" value="Glyco_hydro_2_C"/>
    <property type="match status" value="1"/>
</dbReference>
<evidence type="ECO:0000259" key="8">
    <source>
        <dbReference type="Pfam" id="PF16355"/>
    </source>
</evidence>
<dbReference type="GO" id="GO:0005975">
    <property type="term" value="P:carbohydrate metabolic process"/>
    <property type="evidence" value="ECO:0007669"/>
    <property type="project" value="InterPro"/>
</dbReference>
<sequence>MPFTQNLVGRCLSIVCVLATTCLGYSQIPIETPYRGHQLLDTDWRTTDVEPSDEEDWLSENFDDQSWESVSVPHNWDSYEGYRQVKHGVKHGSAWYRKTFNVTPEEQDKQISLFFEGVGSYATVWVNGKQVGTHAGGLTTFQIDISDAVSYGKTNILSVRADHPDGIRDLPWVCGGCELAYGFSEGTQPFGIFRPVHLVTTNSIRIAPFGIHIWNDDSATETGATLFIKTELQGAEASESIALKHSLLNPDGHLVAETLTKELEQPIQLSTNEVKLWHPDHPHRYTVLTQVLHQGRIVDEIRTPYGIRVITWPDLAGPTDVPLLINGEPFFLNGVADYEHLLGQSHAFSAEQVATRASKIEAAGFNIFRDAHHPHNLRFNQRWDQSGMLWWTQFGAHIWFENDAFYSNYKKLLRDWIKERRNSPSLILYGLQNESKLPAWFAEECVEIIRELDPTASKQRLITTCNSGEGTDWDVAQNWSGTYGGDLYNYANEIRKQRLVGEYGAWRSIDLHTEGGFIEDGVLSEDRMTALMETKVRLAETVRDKAIGHFAWPMTTHQNPGRNVGAQGQQTTDGIRELDQIGPANNKGLQTIWGEPLDVFYMYRSNYTAAEEDPMVYIVSHTWPDRWTEPGLKDGIIVYSNCDEVELFNDLGESSLGVRTRGPKGTHFKWDAADIKYDTLYAEARMNGETVATDIIKLHHLPPAPLATAANLEEPAIQSKQEEKHYLYRINCGGPDYTDSQGNLWLADQSYRNEASWGARSWGDRFANLPSEFGSKRRVYQPVSGTKDDSLLQSFRYGRKELSYHFDLPNGDYEVELFFIEPWYGADGSKDVSGWRKFDIALNGETRIQNLDIWQEAGFSSLFKKTLPVQIDDGKLVLSFPEVKSTQAVISAIAISSPKKTQGLAQTNRLLTRVKSSHPDTEAKTWLDTGDKLFKDQSTTLAHLSFPLRETEWIQTNREAVVDSTFSISASLSQDADLFVAALDAPSPWLSGWELTEFDLATANPDQREVPIYRKRFHAGDKVKLGNGRYLAMAKRRSPPAPATSVSNFRVTGSNAPEAWQAIANLRTGRALYSDAGPSIERFYSRLSDCDWLRGPTADAKNEKLEVSFEVADHTEIYIALDPRIQDRPQWLRDWIPTNYYLQLLGSDRISMLKRRYAPGDTVHLGANGILPDDSTAKLYSIVVRSVRESFTRPILTHSPDKGLAEWEIYVGVGDRYGLNIPYQYDGDTPLEAKLEIIASDGGLICDDFFEIAPTTGNPVRDVIRLRTCDSINAGDYIIRFTFKPNGELSFRHVVVE</sequence>
<dbReference type="Gene3D" id="2.60.120.260">
    <property type="entry name" value="Galactose-binding domain-like"/>
    <property type="match status" value="1"/>
</dbReference>
<evidence type="ECO:0000259" key="7">
    <source>
        <dbReference type="Pfam" id="PF11721"/>
    </source>
</evidence>
<dbReference type="GO" id="GO:0004553">
    <property type="term" value="F:hydrolase activity, hydrolyzing O-glycosyl compounds"/>
    <property type="evidence" value="ECO:0007669"/>
    <property type="project" value="InterPro"/>
</dbReference>
<dbReference type="InterPro" id="IPR017853">
    <property type="entry name" value="GH"/>
</dbReference>
<feature type="domain" description="Glycoside hydrolase family 2 immunoglobulin-like beta-sandwich" evidence="4">
    <location>
        <begin position="222"/>
        <end position="308"/>
    </location>
</feature>
<evidence type="ECO:0000313" key="9">
    <source>
        <dbReference type="EMBL" id="MBC2608047.1"/>
    </source>
</evidence>
<evidence type="ECO:0000259" key="5">
    <source>
        <dbReference type="Pfam" id="PF02836"/>
    </source>
</evidence>
<feature type="domain" description="DUF4982" evidence="8">
    <location>
        <begin position="636"/>
        <end position="692"/>
    </location>
</feature>
<dbReference type="InterPro" id="IPR051913">
    <property type="entry name" value="GH2_Domain-Containing"/>
</dbReference>
<feature type="domain" description="Glycosyl hydrolases family 2 sugar binding" evidence="6">
    <location>
        <begin position="67"/>
        <end position="157"/>
    </location>
</feature>
<keyword evidence="10" id="KW-1185">Reference proteome</keyword>
<feature type="domain" description="Malectin" evidence="7">
    <location>
        <begin position="727"/>
        <end position="892"/>
    </location>
</feature>
<dbReference type="PANTHER" id="PTHR42732">
    <property type="entry name" value="BETA-GALACTOSIDASE"/>
    <property type="match status" value="1"/>
</dbReference>
<accession>A0A7X1EBQ2</accession>
<dbReference type="Gene3D" id="3.20.20.80">
    <property type="entry name" value="Glycosidases"/>
    <property type="match status" value="1"/>
</dbReference>
<dbReference type="InterPro" id="IPR036156">
    <property type="entry name" value="Beta-gal/glucu_dom_sf"/>
</dbReference>
<comment type="caution">
    <text evidence="9">The sequence shown here is derived from an EMBL/GenBank/DDBJ whole genome shotgun (WGS) entry which is preliminary data.</text>
</comment>
<evidence type="ECO:0000256" key="2">
    <source>
        <dbReference type="ARBA" id="ARBA00022801"/>
    </source>
</evidence>
<evidence type="ECO:0000313" key="10">
    <source>
        <dbReference type="Proteomes" id="UP000526501"/>
    </source>
</evidence>
<keyword evidence="2" id="KW-0378">Hydrolase</keyword>
<evidence type="ECO:0000256" key="3">
    <source>
        <dbReference type="ARBA" id="ARBA00023295"/>
    </source>
</evidence>
<feature type="domain" description="Glycoside hydrolase family 2 catalytic" evidence="5">
    <location>
        <begin position="322"/>
        <end position="455"/>
    </location>
</feature>
<dbReference type="InterPro" id="IPR013783">
    <property type="entry name" value="Ig-like_fold"/>
</dbReference>
<keyword evidence="3" id="KW-0326">Glycosidase</keyword>
<dbReference type="InterPro" id="IPR021720">
    <property type="entry name" value="Malectin_dom"/>
</dbReference>
<evidence type="ECO:0000259" key="6">
    <source>
        <dbReference type="Pfam" id="PF02837"/>
    </source>
</evidence>
<proteinExistence type="inferred from homology"/>
<protein>
    <submittedName>
        <fullName evidence="9">DUF4982 domain-containing protein</fullName>
    </submittedName>
</protein>
<dbReference type="EMBL" id="JACHVC010000013">
    <property type="protein sequence ID" value="MBC2608047.1"/>
    <property type="molecule type" value="Genomic_DNA"/>
</dbReference>
<dbReference type="InterPro" id="IPR008979">
    <property type="entry name" value="Galactose-bd-like_sf"/>
</dbReference>
<reference evidence="9 10" key="1">
    <citation type="submission" date="2020-07" db="EMBL/GenBank/DDBJ databases">
        <authorList>
            <person name="Feng X."/>
        </authorList>
    </citation>
    <scope>NUCLEOTIDE SEQUENCE [LARGE SCALE GENOMIC DNA]</scope>
    <source>
        <strain evidence="9 10">JCM23202</strain>
    </source>
</reference>
<dbReference type="InterPro" id="IPR006103">
    <property type="entry name" value="Glyco_hydro_2_cat"/>
</dbReference>
<dbReference type="Pfam" id="PF00703">
    <property type="entry name" value="Glyco_hydro_2"/>
    <property type="match status" value="1"/>
</dbReference>
<evidence type="ECO:0000259" key="4">
    <source>
        <dbReference type="Pfam" id="PF00703"/>
    </source>
</evidence>